<reference evidence="2 3" key="1">
    <citation type="submission" date="2011-10" db="EMBL/GenBank/DDBJ databases">
        <title>The Genome Sequence of Prevotella histicola F0411.</title>
        <authorList>
            <consortium name="The Broad Institute Genome Sequencing Platform"/>
            <person name="Earl A."/>
            <person name="Ward D."/>
            <person name="Feldgarden M."/>
            <person name="Gevers D."/>
            <person name="Izard J."/>
            <person name="Ganesan A."/>
            <person name="Blanton J.M."/>
            <person name="Baranova O.V."/>
            <person name="Tanner A.C."/>
            <person name="Mathney J.M.J."/>
            <person name="Dewhirst F.E."/>
            <person name="Young S.K."/>
            <person name="Zeng Q."/>
            <person name="Gargeya S."/>
            <person name="Fitzgerald M."/>
            <person name="Haas B."/>
            <person name="Abouelleil A."/>
            <person name="Alvarado L."/>
            <person name="Arachchi H.M."/>
            <person name="Berlin A."/>
            <person name="Brown A."/>
            <person name="Chapman S.B."/>
            <person name="Chen Z."/>
            <person name="Dunbar C."/>
            <person name="Freedman E."/>
            <person name="Gearin G."/>
            <person name="Gellesch M."/>
            <person name="Goldberg J."/>
            <person name="Griggs A."/>
            <person name="Gujja S."/>
            <person name="Heiman D."/>
            <person name="Howarth C."/>
            <person name="Larson L."/>
            <person name="Lui A."/>
            <person name="MacDonald P.J.P."/>
            <person name="Montmayeur A."/>
            <person name="Murphy C."/>
            <person name="Neiman D."/>
            <person name="Pearson M."/>
            <person name="Priest M."/>
            <person name="Roberts A."/>
            <person name="Saif S."/>
            <person name="Shea T."/>
            <person name="Shenoy N."/>
            <person name="Sisk P."/>
            <person name="Stolte C."/>
            <person name="Sykes S."/>
            <person name="Wortman J."/>
            <person name="Nusbaum C."/>
            <person name="Birren B."/>
        </authorList>
    </citation>
    <scope>NUCLEOTIDE SEQUENCE [LARGE SCALE GENOMIC DNA]</scope>
    <source>
        <strain evidence="2 3">F0411</strain>
    </source>
</reference>
<dbReference type="AlphaFoldDB" id="G6AG03"/>
<evidence type="ECO:0000256" key="1">
    <source>
        <dbReference type="SAM" id="Phobius"/>
    </source>
</evidence>
<organism evidence="2 3">
    <name type="scientific">Prevotella histicola F0411</name>
    <dbReference type="NCBI Taxonomy" id="857291"/>
    <lineage>
        <taxon>Bacteria</taxon>
        <taxon>Pseudomonadati</taxon>
        <taxon>Bacteroidota</taxon>
        <taxon>Bacteroidia</taxon>
        <taxon>Bacteroidales</taxon>
        <taxon>Prevotellaceae</taxon>
        <taxon>Prevotella</taxon>
    </lineage>
</organism>
<dbReference type="Proteomes" id="UP000004597">
    <property type="component" value="Unassembled WGS sequence"/>
</dbReference>
<evidence type="ECO:0000313" key="3">
    <source>
        <dbReference type="Proteomes" id="UP000004597"/>
    </source>
</evidence>
<sequence length="61" mass="7497">MKSHRSALFFYLPFPAFYCFILSPYSYSEAHYTFLSFHLITIRKPTIHFHPFIFRLFKKPF</sequence>
<dbReference type="HOGENOM" id="CLU_2918837_0_0_10"/>
<keyword evidence="3" id="KW-1185">Reference proteome</keyword>
<proteinExistence type="predicted"/>
<keyword evidence="1" id="KW-0812">Transmembrane</keyword>
<protein>
    <submittedName>
        <fullName evidence="2">Uncharacterized protein</fullName>
    </submittedName>
</protein>
<name>G6AG03_9BACT</name>
<gene>
    <name evidence="2" type="ORF">HMPREF9138_01030</name>
</gene>
<feature type="transmembrane region" description="Helical" evidence="1">
    <location>
        <begin position="7"/>
        <end position="27"/>
    </location>
</feature>
<keyword evidence="1" id="KW-1133">Transmembrane helix</keyword>
<keyword evidence="1" id="KW-0472">Membrane</keyword>
<comment type="caution">
    <text evidence="2">The sequence shown here is derived from an EMBL/GenBank/DDBJ whole genome shotgun (WGS) entry which is preliminary data.</text>
</comment>
<accession>G6AG03</accession>
<dbReference type="EMBL" id="AFXP01000007">
    <property type="protein sequence ID" value="EHG16455.1"/>
    <property type="molecule type" value="Genomic_DNA"/>
</dbReference>
<evidence type="ECO:0000313" key="2">
    <source>
        <dbReference type="EMBL" id="EHG16455.1"/>
    </source>
</evidence>